<keyword evidence="5" id="KW-0443">Lipid metabolism</keyword>
<sequence length="404" mass="47096">MDINPIILAIPVYFILIGIEVLYDRLKNKKRYRLNDAITNISCGITEQATGVFVKVFTVAFYHFFFVNFAIFSVPETVFWTVVLFLGVDFFYYWAHRMSHEINLFWIGHIVHHQSEDYNFSVALRQGALQKVFTSVFYIPLAVIGFKTEWFLFIGAFTTLYQFWIHTEMIDKLPRWFEYIFNTPSHHRVHHGRNEKYLDKNHAGTLIIWDRMFGTFQKEEEKPDYGVTSQTATFDPIKAHIDPIKALWKNMNAFEKSTDKLRVLYKSPAWLAKQPQVDLPTHPVEKYNSTIGSDRGYYILFQYAIILGITAFFLFQFSTFEIVTQVSFLAFILFSVMAIGKLLDQSKTGSNLELLRLFVTLIFTLTVSVSSMFPTLLSSSIILLEMISLIWFFNFGISAKPVKY</sequence>
<feature type="transmembrane region" description="Helical" evidence="7">
    <location>
        <begin position="379"/>
        <end position="397"/>
    </location>
</feature>
<evidence type="ECO:0000313" key="9">
    <source>
        <dbReference type="EMBL" id="KAB1062043.1"/>
    </source>
</evidence>
<keyword evidence="6 7" id="KW-0472">Membrane</keyword>
<keyword evidence="2 7" id="KW-0812">Transmembrane</keyword>
<dbReference type="EMBL" id="WACR01000013">
    <property type="protein sequence ID" value="KAB1062043.1"/>
    <property type="molecule type" value="Genomic_DNA"/>
</dbReference>
<feature type="transmembrane region" description="Helical" evidence="7">
    <location>
        <begin position="6"/>
        <end position="23"/>
    </location>
</feature>
<dbReference type="GO" id="GO:0008610">
    <property type="term" value="P:lipid biosynthetic process"/>
    <property type="evidence" value="ECO:0007669"/>
    <property type="project" value="InterPro"/>
</dbReference>
<evidence type="ECO:0000256" key="7">
    <source>
        <dbReference type="SAM" id="Phobius"/>
    </source>
</evidence>
<evidence type="ECO:0000256" key="2">
    <source>
        <dbReference type="ARBA" id="ARBA00022692"/>
    </source>
</evidence>
<evidence type="ECO:0000259" key="8">
    <source>
        <dbReference type="Pfam" id="PF04116"/>
    </source>
</evidence>
<feature type="transmembrane region" description="Helical" evidence="7">
    <location>
        <begin position="322"/>
        <end position="342"/>
    </location>
</feature>
<keyword evidence="10" id="KW-1185">Reference proteome</keyword>
<dbReference type="OrthoDB" id="9770329at2"/>
<dbReference type="Pfam" id="PF04116">
    <property type="entry name" value="FA_hydroxylase"/>
    <property type="match status" value="1"/>
</dbReference>
<protein>
    <submittedName>
        <fullName evidence="9">Sterol desaturase family protein</fullName>
    </submittedName>
</protein>
<dbReference type="GO" id="GO:0016020">
    <property type="term" value="C:membrane"/>
    <property type="evidence" value="ECO:0007669"/>
    <property type="project" value="GOC"/>
</dbReference>
<dbReference type="GO" id="GO:0005506">
    <property type="term" value="F:iron ion binding"/>
    <property type="evidence" value="ECO:0007669"/>
    <property type="project" value="InterPro"/>
</dbReference>
<dbReference type="RefSeq" id="WP_151170090.1">
    <property type="nucleotide sequence ID" value="NZ_WACR01000013.1"/>
</dbReference>
<keyword evidence="4" id="KW-0560">Oxidoreductase</keyword>
<evidence type="ECO:0000256" key="1">
    <source>
        <dbReference type="ARBA" id="ARBA00004127"/>
    </source>
</evidence>
<dbReference type="InterPro" id="IPR051689">
    <property type="entry name" value="Sterol_desaturase/TMEM195"/>
</dbReference>
<dbReference type="PANTHER" id="PTHR21624">
    <property type="entry name" value="STEROL DESATURASE-RELATED PROTEIN"/>
    <property type="match status" value="1"/>
</dbReference>
<dbReference type="AlphaFoldDB" id="A0A6N6M6Y9"/>
<dbReference type="GO" id="GO:0012505">
    <property type="term" value="C:endomembrane system"/>
    <property type="evidence" value="ECO:0007669"/>
    <property type="project" value="UniProtKB-SubCell"/>
</dbReference>
<evidence type="ECO:0000256" key="4">
    <source>
        <dbReference type="ARBA" id="ARBA00023002"/>
    </source>
</evidence>
<comment type="subcellular location">
    <subcellularLocation>
        <location evidence="1">Endomembrane system</location>
        <topology evidence="1">Multi-pass membrane protein</topology>
    </subcellularLocation>
</comment>
<feature type="transmembrane region" description="Helical" evidence="7">
    <location>
        <begin position="354"/>
        <end position="373"/>
    </location>
</feature>
<comment type="caution">
    <text evidence="9">The sequence shown here is derived from an EMBL/GenBank/DDBJ whole genome shotgun (WGS) entry which is preliminary data.</text>
</comment>
<dbReference type="InterPro" id="IPR006694">
    <property type="entry name" value="Fatty_acid_hydroxylase"/>
</dbReference>
<name>A0A6N6M6Y9_9FLAO</name>
<gene>
    <name evidence="9" type="ORF">F3059_13280</name>
</gene>
<dbReference type="GO" id="GO:0050479">
    <property type="term" value="F:glyceryl-ether monooxygenase activity"/>
    <property type="evidence" value="ECO:0007669"/>
    <property type="project" value="TreeGrafter"/>
</dbReference>
<organism evidence="9 10">
    <name type="scientific">Salibacter halophilus</name>
    <dbReference type="NCBI Taxonomy" id="1803916"/>
    <lineage>
        <taxon>Bacteria</taxon>
        <taxon>Pseudomonadati</taxon>
        <taxon>Bacteroidota</taxon>
        <taxon>Flavobacteriia</taxon>
        <taxon>Flavobacteriales</taxon>
        <taxon>Salibacteraceae</taxon>
        <taxon>Salibacter</taxon>
    </lineage>
</organism>
<keyword evidence="3 7" id="KW-1133">Transmembrane helix</keyword>
<evidence type="ECO:0000256" key="3">
    <source>
        <dbReference type="ARBA" id="ARBA00022989"/>
    </source>
</evidence>
<proteinExistence type="predicted"/>
<dbReference type="GO" id="GO:0006643">
    <property type="term" value="P:membrane lipid metabolic process"/>
    <property type="evidence" value="ECO:0007669"/>
    <property type="project" value="TreeGrafter"/>
</dbReference>
<evidence type="ECO:0000313" key="10">
    <source>
        <dbReference type="Proteomes" id="UP000435357"/>
    </source>
</evidence>
<dbReference type="Proteomes" id="UP000435357">
    <property type="component" value="Unassembled WGS sequence"/>
</dbReference>
<reference evidence="9 10" key="1">
    <citation type="submission" date="2019-09" db="EMBL/GenBank/DDBJ databases">
        <title>Genomes of Cryomorphaceae.</title>
        <authorList>
            <person name="Bowman J.P."/>
        </authorList>
    </citation>
    <scope>NUCLEOTIDE SEQUENCE [LARGE SCALE GENOMIC DNA]</scope>
    <source>
        <strain evidence="9 10">KCTC 52047</strain>
    </source>
</reference>
<accession>A0A6N6M6Y9</accession>
<dbReference type="PANTHER" id="PTHR21624:SF1">
    <property type="entry name" value="ALKYLGLYCEROL MONOOXYGENASE"/>
    <property type="match status" value="1"/>
</dbReference>
<feature type="transmembrane region" description="Helical" evidence="7">
    <location>
        <begin position="296"/>
        <end position="316"/>
    </location>
</feature>
<feature type="domain" description="Fatty acid hydroxylase" evidence="8">
    <location>
        <begin position="82"/>
        <end position="215"/>
    </location>
</feature>
<evidence type="ECO:0000256" key="6">
    <source>
        <dbReference type="ARBA" id="ARBA00023136"/>
    </source>
</evidence>
<evidence type="ECO:0000256" key="5">
    <source>
        <dbReference type="ARBA" id="ARBA00023098"/>
    </source>
</evidence>